<comment type="caution">
    <text evidence="4">The sequence shown here is derived from an EMBL/GenBank/DDBJ whole genome shotgun (WGS) entry which is preliminary data.</text>
</comment>
<dbReference type="InterPro" id="IPR057162">
    <property type="entry name" value="DUF7840"/>
</dbReference>
<feature type="domain" description="DUF7843" evidence="3">
    <location>
        <begin position="34"/>
        <end position="86"/>
    </location>
</feature>
<name>A0A3D8I6K8_9HELI</name>
<keyword evidence="5" id="KW-1185">Reference proteome</keyword>
<dbReference type="OrthoDB" id="9759948at2"/>
<evidence type="ECO:0000313" key="4">
    <source>
        <dbReference type="EMBL" id="RDU60181.1"/>
    </source>
</evidence>
<feature type="domain" description="DUF7840" evidence="2">
    <location>
        <begin position="429"/>
        <end position="649"/>
    </location>
</feature>
<gene>
    <name evidence="4" type="ORF">CQA63_04315</name>
</gene>
<dbReference type="EMBL" id="NXLR01000005">
    <property type="protein sequence ID" value="RDU60181.1"/>
    <property type="molecule type" value="Genomic_DNA"/>
</dbReference>
<evidence type="ECO:0000259" key="2">
    <source>
        <dbReference type="Pfam" id="PF25222"/>
    </source>
</evidence>
<evidence type="ECO:0000313" key="5">
    <source>
        <dbReference type="Proteomes" id="UP000256599"/>
    </source>
</evidence>
<accession>A0A3D8I6K8</accession>
<dbReference type="RefSeq" id="WP_104699841.1">
    <property type="nucleotide sequence ID" value="NZ_FZPP01000015.1"/>
</dbReference>
<reference evidence="4 5" key="1">
    <citation type="submission" date="2018-04" db="EMBL/GenBank/DDBJ databases">
        <title>Novel Campyloabacter and Helicobacter Species and Strains.</title>
        <authorList>
            <person name="Mannion A.J."/>
            <person name="Shen Z."/>
            <person name="Fox J.G."/>
        </authorList>
    </citation>
    <scope>NUCLEOTIDE SEQUENCE [LARGE SCALE GENOMIC DNA]</scope>
    <source>
        <strain evidence="4 5">MIT 98-6070</strain>
    </source>
</reference>
<organism evidence="4 5">
    <name type="scientific">Helicobacter marmotae</name>
    <dbReference type="NCBI Taxonomy" id="152490"/>
    <lineage>
        <taxon>Bacteria</taxon>
        <taxon>Pseudomonadati</taxon>
        <taxon>Campylobacterota</taxon>
        <taxon>Epsilonproteobacteria</taxon>
        <taxon>Campylobacterales</taxon>
        <taxon>Helicobacteraceae</taxon>
        <taxon>Helicobacter</taxon>
    </lineage>
</organism>
<dbReference type="Pfam" id="PF25225">
    <property type="entry name" value="DUF7843"/>
    <property type="match status" value="1"/>
</dbReference>
<evidence type="ECO:0000259" key="1">
    <source>
        <dbReference type="Pfam" id="PF13387"/>
    </source>
</evidence>
<dbReference type="Pfam" id="PF25222">
    <property type="entry name" value="DUF7840"/>
    <property type="match status" value="1"/>
</dbReference>
<dbReference type="InterPro" id="IPR025178">
    <property type="entry name" value="Lnb_N"/>
</dbReference>
<feature type="domain" description="Lnb N-terminal periplasmic" evidence="1">
    <location>
        <begin position="153"/>
        <end position="304"/>
    </location>
</feature>
<dbReference type="Pfam" id="PF13387">
    <property type="entry name" value="Lnb_N"/>
    <property type="match status" value="1"/>
</dbReference>
<dbReference type="InterPro" id="IPR057165">
    <property type="entry name" value="DUF7843"/>
</dbReference>
<protein>
    <submittedName>
        <fullName evidence="4">DUF4105 domain-containing protein</fullName>
    </submittedName>
</protein>
<dbReference type="AlphaFoldDB" id="A0A3D8I6K8"/>
<evidence type="ECO:0000259" key="3">
    <source>
        <dbReference type="Pfam" id="PF25225"/>
    </source>
</evidence>
<proteinExistence type="predicted"/>
<sequence length="650" mass="74823">MIHFRFIFLFIFPLSIFGLDNTFIESLITQSKTQKIAEKKEWKNLLHIDKTQSEIISPYFFLTPLPSKHLAQDELEATIRAFYQPPSQVVVPEAIKKRRLKQITNFKEHNIALPTRSIHPDDYHALCRFPARFALLSQYLNFESLPEVDCAEFKAMRDYISPTKASIIFPTAHINSPASMFGHTFLLLDSHFQSRLLAFALNYQADANPNDENAISFALKGLFGFYTGSYSILPYYDKIKEYTNTESRDIWEYGLNLTQEEITQLYNHVWELSDAYSYYYFFNKNCSYNILWLLEVARPSLNLRAQFIYQVNPPETLFVLQKAGLLTDITYRPSKRTKLLSYEKVMSQKDIKLSRALSLGKMKATDILNNTAPTHENTAYILESALDLSEYYFLKGKLKKDQYTQIAHDLALNRSKLGASNPPFIPTPANPLEGNQALRVTPLALFNEDGAHIGLDFRIAYHDITDNDKGYLKGAQIEFMRALAYYDTSKALKNGALSLHELNILSVASIAPLSKFFKPFSYRLETGLNRTFNDLYLHYFIAFGGGLSLNLFDYGYMYYLLEPTFFVNANKKADFLLSNVLGLVIYDNKSLKATLEYKLKAYSPTHFSHIADMTLSYNLRQNLALFARMQSIKNDIRAQNISMLGLRLYF</sequence>
<dbReference type="Proteomes" id="UP000256599">
    <property type="component" value="Unassembled WGS sequence"/>
</dbReference>